<evidence type="ECO:0000256" key="4">
    <source>
        <dbReference type="ARBA" id="ARBA00005225"/>
    </source>
</evidence>
<evidence type="ECO:0000313" key="18">
    <source>
        <dbReference type="Proteomes" id="UP000070617"/>
    </source>
</evidence>
<dbReference type="AlphaFoldDB" id="A0A133NH29"/>
<comment type="similarity">
    <text evidence="14 16">Belongs to the type III pantothenate kinase family.</text>
</comment>
<comment type="cofactor">
    <cofactor evidence="16">
        <name>NH4(+)</name>
        <dbReference type="ChEBI" id="CHEBI:28938"/>
    </cofactor>
    <cofactor evidence="16">
        <name>K(+)</name>
        <dbReference type="ChEBI" id="CHEBI:29103"/>
    </cofactor>
    <text evidence="16">A monovalent cation. Ammonium or potassium.</text>
</comment>
<evidence type="ECO:0000256" key="10">
    <source>
        <dbReference type="ARBA" id="ARBA00022777"/>
    </source>
</evidence>
<keyword evidence="7 16" id="KW-0963">Cytoplasm</keyword>
<dbReference type="SUPFAM" id="SSF53067">
    <property type="entry name" value="Actin-like ATPase domain"/>
    <property type="match status" value="2"/>
</dbReference>
<dbReference type="EMBL" id="LRPX01000026">
    <property type="protein sequence ID" value="KXA15573.1"/>
    <property type="molecule type" value="Genomic_DNA"/>
</dbReference>
<organism evidence="17 18">
    <name type="scientific">Fusobacterium equinum</name>
    <dbReference type="NCBI Taxonomy" id="134605"/>
    <lineage>
        <taxon>Bacteria</taxon>
        <taxon>Fusobacteriati</taxon>
        <taxon>Fusobacteriota</taxon>
        <taxon>Fusobacteriia</taxon>
        <taxon>Fusobacteriales</taxon>
        <taxon>Fusobacteriaceae</taxon>
        <taxon>Fusobacterium</taxon>
    </lineage>
</organism>
<evidence type="ECO:0000256" key="14">
    <source>
        <dbReference type="ARBA" id="ARBA00038036"/>
    </source>
</evidence>
<evidence type="ECO:0000256" key="3">
    <source>
        <dbReference type="ARBA" id="ARBA00004496"/>
    </source>
</evidence>
<comment type="caution">
    <text evidence="16">Lacks conserved residue(s) required for the propagation of feature annotation.</text>
</comment>
<feature type="active site" description="Proton acceptor" evidence="16">
    <location>
        <position position="107"/>
    </location>
</feature>
<keyword evidence="11 16" id="KW-0067">ATP-binding</keyword>
<comment type="cofactor">
    <cofactor evidence="2">
        <name>K(+)</name>
        <dbReference type="ChEBI" id="CHEBI:29103"/>
    </cofactor>
</comment>
<dbReference type="EC" id="2.7.1.33" evidence="6 16"/>
<comment type="subunit">
    <text evidence="5 16">Homodimer.</text>
</comment>
<name>A0A133NH29_9FUSO</name>
<dbReference type="GO" id="GO:0046872">
    <property type="term" value="F:metal ion binding"/>
    <property type="evidence" value="ECO:0007669"/>
    <property type="project" value="UniProtKB-KW"/>
</dbReference>
<keyword evidence="9 16" id="KW-0547">Nucleotide-binding</keyword>
<keyword evidence="8 16" id="KW-0808">Transferase</keyword>
<comment type="subcellular location">
    <subcellularLocation>
        <location evidence="3 16">Cytoplasm</location>
    </subcellularLocation>
</comment>
<keyword evidence="16" id="KW-0479">Metal-binding</keyword>
<evidence type="ECO:0000256" key="7">
    <source>
        <dbReference type="ARBA" id="ARBA00022490"/>
    </source>
</evidence>
<dbReference type="Gene3D" id="3.30.420.40">
    <property type="match status" value="2"/>
</dbReference>
<dbReference type="GO" id="GO:0015937">
    <property type="term" value="P:coenzyme A biosynthetic process"/>
    <property type="evidence" value="ECO:0007669"/>
    <property type="project" value="UniProtKB-UniRule"/>
</dbReference>
<proteinExistence type="inferred from homology"/>
<dbReference type="NCBIfam" id="TIGR00671">
    <property type="entry name" value="baf"/>
    <property type="match status" value="1"/>
</dbReference>
<dbReference type="GO" id="GO:0005737">
    <property type="term" value="C:cytoplasm"/>
    <property type="evidence" value="ECO:0007669"/>
    <property type="project" value="UniProtKB-SubCell"/>
</dbReference>
<dbReference type="PATRIC" id="fig|134605.3.peg.662"/>
<keyword evidence="12 16" id="KW-0630">Potassium</keyword>
<keyword evidence="10 16" id="KW-0418">Kinase</keyword>
<evidence type="ECO:0000256" key="5">
    <source>
        <dbReference type="ARBA" id="ARBA00011738"/>
    </source>
</evidence>
<evidence type="ECO:0000313" key="17">
    <source>
        <dbReference type="EMBL" id="KXA15573.1"/>
    </source>
</evidence>
<dbReference type="GO" id="GO:0004594">
    <property type="term" value="F:pantothenate kinase activity"/>
    <property type="evidence" value="ECO:0007669"/>
    <property type="project" value="UniProtKB-UniRule"/>
</dbReference>
<feature type="binding site" evidence="16">
    <location>
        <begin position="6"/>
        <end position="13"/>
    </location>
    <ligand>
        <name>ATP</name>
        <dbReference type="ChEBI" id="CHEBI:30616"/>
    </ligand>
</feature>
<evidence type="ECO:0000256" key="15">
    <source>
        <dbReference type="ARBA" id="ARBA00040883"/>
    </source>
</evidence>
<feature type="binding site" evidence="16">
    <location>
        <position position="127"/>
    </location>
    <ligand>
        <name>K(+)</name>
        <dbReference type="ChEBI" id="CHEBI:29103"/>
    </ligand>
</feature>
<feature type="binding site" evidence="16">
    <location>
        <position position="183"/>
    </location>
    <ligand>
        <name>substrate</name>
    </ligand>
</feature>
<dbReference type="UniPathway" id="UPA00241">
    <property type="reaction ID" value="UER00352"/>
</dbReference>
<comment type="function">
    <text evidence="16">Catalyzes the phosphorylation of pantothenate (Pan), the first step in CoA biosynthesis.</text>
</comment>
<evidence type="ECO:0000256" key="1">
    <source>
        <dbReference type="ARBA" id="ARBA00001206"/>
    </source>
</evidence>
<dbReference type="CDD" id="cd24015">
    <property type="entry name" value="ASKHA_NBD_PanK-III"/>
    <property type="match status" value="1"/>
</dbReference>
<evidence type="ECO:0000256" key="8">
    <source>
        <dbReference type="ARBA" id="ARBA00022679"/>
    </source>
</evidence>
<protein>
    <recommendedName>
        <fullName evidence="15 16">Type III pantothenate kinase</fullName>
        <ecNumber evidence="6 16">2.7.1.33</ecNumber>
    </recommendedName>
    <alternativeName>
        <fullName evidence="16">PanK-III</fullName>
    </alternativeName>
    <alternativeName>
        <fullName evidence="16">Pantothenic acid kinase</fullName>
    </alternativeName>
</protein>
<keyword evidence="13 16" id="KW-0173">Coenzyme A biosynthesis</keyword>
<feature type="binding site" evidence="16">
    <location>
        <begin position="105"/>
        <end position="108"/>
    </location>
    <ligand>
        <name>substrate</name>
    </ligand>
</feature>
<evidence type="ECO:0000256" key="11">
    <source>
        <dbReference type="ARBA" id="ARBA00022840"/>
    </source>
</evidence>
<comment type="pathway">
    <text evidence="4 16">Cofactor biosynthesis; coenzyme A biosynthesis; CoA from (R)-pantothenate: step 1/5.</text>
</comment>
<dbReference type="PANTHER" id="PTHR34265">
    <property type="entry name" value="TYPE III PANTOTHENATE KINASE"/>
    <property type="match status" value="1"/>
</dbReference>
<dbReference type="GO" id="GO:0005524">
    <property type="term" value="F:ATP binding"/>
    <property type="evidence" value="ECO:0007669"/>
    <property type="project" value="UniProtKB-UniRule"/>
</dbReference>
<evidence type="ECO:0000256" key="13">
    <source>
        <dbReference type="ARBA" id="ARBA00022993"/>
    </source>
</evidence>
<evidence type="ECO:0000256" key="2">
    <source>
        <dbReference type="ARBA" id="ARBA00001958"/>
    </source>
</evidence>
<accession>A0A133NH29</accession>
<dbReference type="HAMAP" id="MF_01274">
    <property type="entry name" value="Pantothen_kinase_3"/>
    <property type="match status" value="1"/>
</dbReference>
<dbReference type="InterPro" id="IPR043129">
    <property type="entry name" value="ATPase_NBD"/>
</dbReference>
<dbReference type="RefSeq" id="WP_060793538.1">
    <property type="nucleotide sequence ID" value="NZ_KQ956522.1"/>
</dbReference>
<dbReference type="Proteomes" id="UP000070617">
    <property type="component" value="Unassembled WGS sequence"/>
</dbReference>
<feature type="binding site" evidence="16">
    <location>
        <position position="130"/>
    </location>
    <ligand>
        <name>ATP</name>
        <dbReference type="ChEBI" id="CHEBI:30616"/>
    </ligand>
</feature>
<dbReference type="STRING" id="134605.HMPREF3206_00659"/>
<keyword evidence="18" id="KW-1185">Reference proteome</keyword>
<dbReference type="PANTHER" id="PTHR34265:SF1">
    <property type="entry name" value="TYPE III PANTOTHENATE KINASE"/>
    <property type="match status" value="1"/>
</dbReference>
<sequence>MIFLIDVGNTNIVIGISDGEKIINTLRTETIKEKDFDYVPVLKDLLCQKEKIRKVEGSILSSVVPEVTKKLMEAIKSIYKVDTLLVDEIIDESLNIQIDSPEKLGMDLKVDAVAALKKYPSPQLIFDLGTATTCSVLDENSCYIGGAIIPGLKVSLNALIEATSQLPMIDCSIPIAEYIGKNTQDCMRIGALYGHALMLEGFVREIQKKFSKPLHIALTGGLSTIVSQHMNIETTFDPYLTLEGLLYLYQDFHKMGGNNEEQKETDQ</sequence>
<evidence type="ECO:0000256" key="12">
    <source>
        <dbReference type="ARBA" id="ARBA00022958"/>
    </source>
</evidence>
<gene>
    <name evidence="16" type="primary">coaX</name>
    <name evidence="17" type="ORF">HMPREF3206_00659</name>
</gene>
<dbReference type="Pfam" id="PF03309">
    <property type="entry name" value="Pan_kinase"/>
    <property type="match status" value="1"/>
</dbReference>
<comment type="catalytic activity">
    <reaction evidence="1 16">
        <text>(R)-pantothenate + ATP = (R)-4'-phosphopantothenate + ADP + H(+)</text>
        <dbReference type="Rhea" id="RHEA:16373"/>
        <dbReference type="ChEBI" id="CHEBI:10986"/>
        <dbReference type="ChEBI" id="CHEBI:15378"/>
        <dbReference type="ChEBI" id="CHEBI:29032"/>
        <dbReference type="ChEBI" id="CHEBI:30616"/>
        <dbReference type="ChEBI" id="CHEBI:456216"/>
        <dbReference type="EC" id="2.7.1.33"/>
    </reaction>
</comment>
<reference evidence="18" key="1">
    <citation type="submission" date="2016-01" db="EMBL/GenBank/DDBJ databases">
        <authorList>
            <person name="Mitreva M."/>
            <person name="Pepin K.H."/>
            <person name="Mihindukulasuriya K.A."/>
            <person name="Fulton R."/>
            <person name="Fronick C."/>
            <person name="O'Laughlin M."/>
            <person name="Miner T."/>
            <person name="Herter B."/>
            <person name="Rosa B.A."/>
            <person name="Cordes M."/>
            <person name="Tomlinson C."/>
            <person name="Wollam A."/>
            <person name="Palsikar V.B."/>
            <person name="Mardis E.R."/>
            <person name="Wilson R.K."/>
        </authorList>
    </citation>
    <scope>NUCLEOTIDE SEQUENCE [LARGE SCALE GENOMIC DNA]</scope>
    <source>
        <strain evidence="18">CMW8396</strain>
    </source>
</reference>
<evidence type="ECO:0000256" key="6">
    <source>
        <dbReference type="ARBA" id="ARBA00012102"/>
    </source>
</evidence>
<evidence type="ECO:0000256" key="9">
    <source>
        <dbReference type="ARBA" id="ARBA00022741"/>
    </source>
</evidence>
<dbReference type="InterPro" id="IPR004619">
    <property type="entry name" value="Type_III_PanK"/>
</dbReference>
<comment type="caution">
    <text evidence="17">The sequence shown here is derived from an EMBL/GenBank/DDBJ whole genome shotgun (WGS) entry which is preliminary data.</text>
</comment>
<evidence type="ECO:0000256" key="16">
    <source>
        <dbReference type="HAMAP-Rule" id="MF_01274"/>
    </source>
</evidence>